<dbReference type="STRING" id="1314783.A0A165RNR8"/>
<feature type="compositionally biased region" description="Basic and acidic residues" evidence="1">
    <location>
        <begin position="552"/>
        <end position="561"/>
    </location>
</feature>
<dbReference type="SUPFAM" id="SSF47954">
    <property type="entry name" value="Cyclin-like"/>
    <property type="match status" value="1"/>
</dbReference>
<dbReference type="PANTHER" id="PTHR15615">
    <property type="match status" value="1"/>
</dbReference>
<dbReference type="GO" id="GO:0019901">
    <property type="term" value="F:protein kinase binding"/>
    <property type="evidence" value="ECO:0007669"/>
    <property type="project" value="InterPro"/>
</dbReference>
<dbReference type="Gene3D" id="1.10.472.10">
    <property type="entry name" value="Cyclin-like"/>
    <property type="match status" value="1"/>
</dbReference>
<accession>A0A165RNR8</accession>
<dbReference type="GO" id="GO:0000307">
    <property type="term" value="C:cyclin-dependent protein kinase holoenzyme complex"/>
    <property type="evidence" value="ECO:0007669"/>
    <property type="project" value="TreeGrafter"/>
</dbReference>
<evidence type="ECO:0008006" key="4">
    <source>
        <dbReference type="Google" id="ProtNLM"/>
    </source>
</evidence>
<dbReference type="InterPro" id="IPR036915">
    <property type="entry name" value="Cyclin-like_sf"/>
</dbReference>
<dbReference type="Proteomes" id="UP000076727">
    <property type="component" value="Unassembled WGS sequence"/>
</dbReference>
<dbReference type="OrthoDB" id="286814at2759"/>
<sequence length="561" mass="59789">MHAVAHCLPHRGPGATRARARWQPYSSVALSSGLNTPSRTSSPLPYLPTPASSICSSPPTVQIHAICDPEASKVSQIHAPRVGSLRDAQKTRYVTGLVDQAIRSLCDTWRPEMIPPAFAHPTASPAPDQSSPPPRDIQVPHARPQDTSQVLQQLPSPVSPSTQPTVFPTSAGSTSLCDSISGASSAAIKGFVHEVLRRSRTSVGVLQTALCYLEAVRTRIPDVLRKAKGMDHLDMDDASQLARVVVEYLAEGSDASSNNISDAGNTVRMSDHADPVPWNGASVSEGVTGTSTTRDAVALPPLPPQPSPLLCPRRTFLACLILASKFMQDRSYSNRAWAKLAGLPPREIGRCERAVGNALEWRLWVGKDLNVGTSNAKRSLLRSRSDGHVLDTATTHAPKNVPYPTPPATPHGFLDVPDINPSSSGSPGSLQTQNARLRSLRRCATAPSITVEPPASRILACPEACSSTFVEEPASCDYSDARPSTSGKSFLDPRGYQAPSPQWSTPPLTYSPMSTSSTSSDGSDERTVQLAPLADFSESSSNAGVLAGCPEAWRDRPDVDM</sequence>
<feature type="region of interest" description="Disordered" evidence="1">
    <location>
        <begin position="475"/>
        <end position="561"/>
    </location>
</feature>
<dbReference type="CDD" id="cd20557">
    <property type="entry name" value="CYCLIN_ScPCL1-like"/>
    <property type="match status" value="1"/>
</dbReference>
<feature type="compositionally biased region" description="Low complexity" evidence="1">
    <location>
        <begin position="505"/>
        <end position="521"/>
    </location>
</feature>
<dbReference type="PANTHER" id="PTHR15615:SF36">
    <property type="entry name" value="PHO85 CYCLIN-5"/>
    <property type="match status" value="1"/>
</dbReference>
<dbReference type="GO" id="GO:0005634">
    <property type="term" value="C:nucleus"/>
    <property type="evidence" value="ECO:0007669"/>
    <property type="project" value="TreeGrafter"/>
</dbReference>
<dbReference type="GO" id="GO:0016538">
    <property type="term" value="F:cyclin-dependent protein serine/threonine kinase regulator activity"/>
    <property type="evidence" value="ECO:0007669"/>
    <property type="project" value="TreeGrafter"/>
</dbReference>
<feature type="region of interest" description="Disordered" evidence="1">
    <location>
        <begin position="116"/>
        <end position="172"/>
    </location>
</feature>
<evidence type="ECO:0000313" key="2">
    <source>
        <dbReference type="EMBL" id="KZT70982.1"/>
    </source>
</evidence>
<reference evidence="2 3" key="1">
    <citation type="journal article" date="2016" name="Mol. Biol. Evol.">
        <title>Comparative Genomics of Early-Diverging Mushroom-Forming Fungi Provides Insights into the Origins of Lignocellulose Decay Capabilities.</title>
        <authorList>
            <person name="Nagy L.G."/>
            <person name="Riley R."/>
            <person name="Tritt A."/>
            <person name="Adam C."/>
            <person name="Daum C."/>
            <person name="Floudas D."/>
            <person name="Sun H."/>
            <person name="Yadav J.S."/>
            <person name="Pangilinan J."/>
            <person name="Larsson K.H."/>
            <person name="Matsuura K."/>
            <person name="Barry K."/>
            <person name="Labutti K."/>
            <person name="Kuo R."/>
            <person name="Ohm R.A."/>
            <person name="Bhattacharya S.S."/>
            <person name="Shirouzu T."/>
            <person name="Yoshinaga Y."/>
            <person name="Martin F.M."/>
            <person name="Grigoriev I.V."/>
            <person name="Hibbett D.S."/>
        </authorList>
    </citation>
    <scope>NUCLEOTIDE SEQUENCE [LARGE SCALE GENOMIC DNA]</scope>
    <source>
        <strain evidence="2 3">L-15889</strain>
    </source>
</reference>
<feature type="compositionally biased region" description="Low complexity" evidence="1">
    <location>
        <begin position="283"/>
        <end position="293"/>
    </location>
</feature>
<keyword evidence="3" id="KW-1185">Reference proteome</keyword>
<evidence type="ECO:0000256" key="1">
    <source>
        <dbReference type="SAM" id="MobiDB-lite"/>
    </source>
</evidence>
<proteinExistence type="predicted"/>
<feature type="region of interest" description="Disordered" evidence="1">
    <location>
        <begin position="283"/>
        <end position="303"/>
    </location>
</feature>
<gene>
    <name evidence="2" type="ORF">DAEQUDRAFT_155252</name>
</gene>
<organism evidence="2 3">
    <name type="scientific">Daedalea quercina L-15889</name>
    <dbReference type="NCBI Taxonomy" id="1314783"/>
    <lineage>
        <taxon>Eukaryota</taxon>
        <taxon>Fungi</taxon>
        <taxon>Dikarya</taxon>
        <taxon>Basidiomycota</taxon>
        <taxon>Agaricomycotina</taxon>
        <taxon>Agaricomycetes</taxon>
        <taxon>Polyporales</taxon>
        <taxon>Fomitopsis</taxon>
    </lineage>
</organism>
<dbReference type="EMBL" id="KV429048">
    <property type="protein sequence ID" value="KZT70982.1"/>
    <property type="molecule type" value="Genomic_DNA"/>
</dbReference>
<feature type="compositionally biased region" description="Low complexity" evidence="1">
    <location>
        <begin position="148"/>
        <end position="170"/>
    </location>
</feature>
<dbReference type="AlphaFoldDB" id="A0A165RNR8"/>
<feature type="compositionally biased region" description="Polar residues" evidence="1">
    <location>
        <begin position="420"/>
        <end position="435"/>
    </location>
</feature>
<protein>
    <recommendedName>
        <fullName evidence="4">Cyclin N-terminal domain-containing protein</fullName>
    </recommendedName>
</protein>
<evidence type="ECO:0000313" key="3">
    <source>
        <dbReference type="Proteomes" id="UP000076727"/>
    </source>
</evidence>
<name>A0A165RNR8_9APHY</name>
<feature type="region of interest" description="Disordered" evidence="1">
    <location>
        <begin position="392"/>
        <end position="435"/>
    </location>
</feature>
<dbReference type="InterPro" id="IPR013922">
    <property type="entry name" value="Cyclin_PHO80-like"/>
</dbReference>